<protein>
    <recommendedName>
        <fullName evidence="3">PIG-L family deacetylase</fullName>
    </recommendedName>
</protein>
<dbReference type="Gene3D" id="3.40.50.10320">
    <property type="entry name" value="LmbE-like"/>
    <property type="match status" value="1"/>
</dbReference>
<dbReference type="EMBL" id="SOIP01000202">
    <property type="protein sequence ID" value="TET81824.1"/>
    <property type="molecule type" value="Genomic_DNA"/>
</dbReference>
<evidence type="ECO:0008006" key="3">
    <source>
        <dbReference type="Google" id="ProtNLM"/>
    </source>
</evidence>
<dbReference type="Pfam" id="PF02585">
    <property type="entry name" value="PIG-L"/>
    <property type="match status" value="1"/>
</dbReference>
<proteinExistence type="predicted"/>
<accession>A0A523XRA2</accession>
<evidence type="ECO:0000313" key="2">
    <source>
        <dbReference type="Proteomes" id="UP000315534"/>
    </source>
</evidence>
<comment type="caution">
    <text evidence="1">The sequence shown here is derived from an EMBL/GenBank/DDBJ whole genome shotgun (WGS) entry which is preliminary data.</text>
</comment>
<dbReference type="InterPro" id="IPR024078">
    <property type="entry name" value="LmbE-like_dom_sf"/>
</dbReference>
<dbReference type="SUPFAM" id="SSF102588">
    <property type="entry name" value="LmbE-like"/>
    <property type="match status" value="1"/>
</dbReference>
<dbReference type="InterPro" id="IPR003737">
    <property type="entry name" value="GlcNAc_PI_deacetylase-related"/>
</dbReference>
<reference evidence="1 2" key="1">
    <citation type="submission" date="2019-03" db="EMBL/GenBank/DDBJ databases">
        <title>Metabolic potential of uncultured bacteria and archaea associated with petroleum seepage in deep-sea sediments.</title>
        <authorList>
            <person name="Dong X."/>
            <person name="Hubert C."/>
        </authorList>
    </citation>
    <scope>NUCLEOTIDE SEQUENCE [LARGE SCALE GENOMIC DNA]</scope>
    <source>
        <strain evidence="1">E29_bin36</strain>
    </source>
</reference>
<gene>
    <name evidence="1" type="ORF">E3J38_03250</name>
</gene>
<name>A0A523XRA2_UNCT6</name>
<dbReference type="Proteomes" id="UP000315534">
    <property type="component" value="Unassembled WGS sequence"/>
</dbReference>
<dbReference type="PANTHER" id="PTHR12993">
    <property type="entry name" value="N-ACETYLGLUCOSAMINYL-PHOSPHATIDYLINOSITOL DE-N-ACETYLASE-RELATED"/>
    <property type="match status" value="1"/>
</dbReference>
<dbReference type="GO" id="GO:0016811">
    <property type="term" value="F:hydrolase activity, acting on carbon-nitrogen (but not peptide) bonds, in linear amides"/>
    <property type="evidence" value="ECO:0007669"/>
    <property type="project" value="TreeGrafter"/>
</dbReference>
<sequence>MCNLYLNVVTGKSIITAVKKTLLSIFAHSDDELAAIGTIANHAKRGDRIIMACMTPGTRTSFLDGTDEEKRAARTKQAEEVAKLVGAEARCLDFEDTAIYPSREASLKVAELIREIKPTIIITWNQLWATGPGHPDHRYTSVIVLDAVSYARFKIPEISLPPYREIISLYLAPGLPTSPFPLCYVDISTQEKLIRQFTSIYEKMYGPWQALNLKLASSAVNGFSLGCELAESFNVIQRGSSEAKYLD</sequence>
<dbReference type="AlphaFoldDB" id="A0A523XRA2"/>
<dbReference type="PANTHER" id="PTHR12993:SF11">
    <property type="entry name" value="N-ACETYLGLUCOSAMINYL-PHOSPHATIDYLINOSITOL DE-N-ACETYLASE"/>
    <property type="match status" value="1"/>
</dbReference>
<evidence type="ECO:0000313" key="1">
    <source>
        <dbReference type="EMBL" id="TET81824.1"/>
    </source>
</evidence>
<organism evidence="1 2">
    <name type="scientific">candidate division TA06 bacterium</name>
    <dbReference type="NCBI Taxonomy" id="2250710"/>
    <lineage>
        <taxon>Bacteria</taxon>
        <taxon>Bacteria division TA06</taxon>
    </lineage>
</organism>